<evidence type="ECO:0000256" key="3">
    <source>
        <dbReference type="ARBA" id="ARBA00022989"/>
    </source>
</evidence>
<feature type="transmembrane region" description="Helical" evidence="5">
    <location>
        <begin position="95"/>
        <end position="116"/>
    </location>
</feature>
<organism evidence="7 8">
    <name type="scientific">Tegillarca granosa</name>
    <name type="common">Malaysian cockle</name>
    <name type="synonym">Anadara granosa</name>
    <dbReference type="NCBI Taxonomy" id="220873"/>
    <lineage>
        <taxon>Eukaryota</taxon>
        <taxon>Metazoa</taxon>
        <taxon>Spiralia</taxon>
        <taxon>Lophotrochozoa</taxon>
        <taxon>Mollusca</taxon>
        <taxon>Bivalvia</taxon>
        <taxon>Autobranchia</taxon>
        <taxon>Pteriomorphia</taxon>
        <taxon>Arcoida</taxon>
        <taxon>Arcoidea</taxon>
        <taxon>Arcidae</taxon>
        <taxon>Tegillarca</taxon>
    </lineage>
</organism>
<sequence length="159" mass="17939">MVSSDQTNIGYGGKVCYINDALMLALTFALPLGLSVVTNIILIVIVSIRFCRMPDLQKNVKNERNNLMIFVKLSTLTGVTWILGFMYAWTNNKVLLYTFVILTPLQGVFIMFSFVCNKRVFDLYKSILFGKKKNNRSSRSTIKASVYTSDISLSTVKPD</sequence>
<name>A0ABQ9ETP6_TEGGR</name>
<evidence type="ECO:0000313" key="8">
    <source>
        <dbReference type="Proteomes" id="UP001217089"/>
    </source>
</evidence>
<evidence type="ECO:0000256" key="2">
    <source>
        <dbReference type="ARBA" id="ARBA00022692"/>
    </source>
</evidence>
<feature type="transmembrane region" description="Helical" evidence="5">
    <location>
        <begin position="21"/>
        <end position="48"/>
    </location>
</feature>
<evidence type="ECO:0000256" key="1">
    <source>
        <dbReference type="ARBA" id="ARBA00004141"/>
    </source>
</evidence>
<feature type="transmembrane region" description="Helical" evidence="5">
    <location>
        <begin position="69"/>
        <end position="89"/>
    </location>
</feature>
<keyword evidence="8" id="KW-1185">Reference proteome</keyword>
<evidence type="ECO:0000256" key="4">
    <source>
        <dbReference type="ARBA" id="ARBA00023136"/>
    </source>
</evidence>
<dbReference type="EMBL" id="JARBDR010000657">
    <property type="protein sequence ID" value="KAJ8308573.1"/>
    <property type="molecule type" value="Genomic_DNA"/>
</dbReference>
<keyword evidence="2 5" id="KW-0812">Transmembrane</keyword>
<dbReference type="PANTHER" id="PTHR45902">
    <property type="entry name" value="LATROPHILIN RECEPTOR-LIKE PROTEIN A"/>
    <property type="match status" value="1"/>
</dbReference>
<accession>A0ABQ9ETP6</accession>
<dbReference type="Pfam" id="PF00002">
    <property type="entry name" value="7tm_2"/>
    <property type="match status" value="1"/>
</dbReference>
<dbReference type="EMBL" id="JARBDR010000657">
    <property type="protein sequence ID" value="KAJ8308572.1"/>
    <property type="molecule type" value="Genomic_DNA"/>
</dbReference>
<evidence type="ECO:0000313" key="6">
    <source>
        <dbReference type="EMBL" id="KAJ8308572.1"/>
    </source>
</evidence>
<evidence type="ECO:0000256" key="5">
    <source>
        <dbReference type="SAM" id="Phobius"/>
    </source>
</evidence>
<protein>
    <recommendedName>
        <fullName evidence="9">G-protein coupled receptors family 2 profile 2 domain-containing protein</fullName>
    </recommendedName>
</protein>
<dbReference type="Gene3D" id="1.20.1070.10">
    <property type="entry name" value="Rhodopsin 7-helix transmembrane proteins"/>
    <property type="match status" value="1"/>
</dbReference>
<dbReference type="Proteomes" id="UP001217089">
    <property type="component" value="Unassembled WGS sequence"/>
</dbReference>
<reference evidence="7 8" key="1">
    <citation type="submission" date="2022-12" db="EMBL/GenBank/DDBJ databases">
        <title>Chromosome-level genome of Tegillarca granosa.</title>
        <authorList>
            <person name="Kim J."/>
        </authorList>
    </citation>
    <scope>NUCLEOTIDE SEQUENCE [LARGE SCALE GENOMIC DNA]</scope>
    <source>
        <strain evidence="7">Teg-2019</strain>
        <tissue evidence="7">Adductor muscle</tissue>
    </source>
</reference>
<dbReference type="PANTHER" id="PTHR45902:SF4">
    <property type="entry name" value="G-PROTEIN COUPLED RECEPTORS FAMILY 2 PROFILE 2 DOMAIN-CONTAINING PROTEIN"/>
    <property type="match status" value="1"/>
</dbReference>
<comment type="caution">
    <text evidence="7">The sequence shown here is derived from an EMBL/GenBank/DDBJ whole genome shotgun (WGS) entry which is preliminary data.</text>
</comment>
<gene>
    <name evidence="6" type="ORF">KUTeg_013446</name>
    <name evidence="7" type="ORF">KUTeg_013447</name>
</gene>
<evidence type="ECO:0008006" key="9">
    <source>
        <dbReference type="Google" id="ProtNLM"/>
    </source>
</evidence>
<keyword evidence="3 5" id="KW-1133">Transmembrane helix</keyword>
<keyword evidence="4 5" id="KW-0472">Membrane</keyword>
<dbReference type="InterPro" id="IPR000832">
    <property type="entry name" value="GPCR_2_secretin-like"/>
</dbReference>
<dbReference type="InterPro" id="IPR053231">
    <property type="entry name" value="GPCR_LN-TM7"/>
</dbReference>
<proteinExistence type="predicted"/>
<evidence type="ECO:0000313" key="7">
    <source>
        <dbReference type="EMBL" id="KAJ8308573.1"/>
    </source>
</evidence>
<comment type="subcellular location">
    <subcellularLocation>
        <location evidence="1">Membrane</location>
        <topology evidence="1">Multi-pass membrane protein</topology>
    </subcellularLocation>
</comment>